<feature type="compositionally biased region" description="Polar residues" evidence="1">
    <location>
        <begin position="252"/>
        <end position="261"/>
    </location>
</feature>
<protein>
    <recommendedName>
        <fullName evidence="3">Ephrin RBD domain-containing protein</fullName>
    </recommendedName>
</protein>
<dbReference type="SUPFAM" id="SSF49503">
    <property type="entry name" value="Cupredoxins"/>
    <property type="match status" value="1"/>
</dbReference>
<evidence type="ECO:0000256" key="1">
    <source>
        <dbReference type="SAM" id="MobiDB-lite"/>
    </source>
</evidence>
<reference evidence="4 5" key="1">
    <citation type="submission" date="2019-07" db="EMBL/GenBank/DDBJ databases">
        <authorList>
            <person name="Jastrzebski P J."/>
            <person name="Paukszto L."/>
            <person name="Jastrzebski P J."/>
        </authorList>
    </citation>
    <scope>NUCLEOTIDE SEQUENCE [LARGE SCALE GENOMIC DNA]</scope>
    <source>
        <strain evidence="4 5">WMS-il1</strain>
    </source>
</reference>
<dbReference type="Proteomes" id="UP000321570">
    <property type="component" value="Unassembled WGS sequence"/>
</dbReference>
<sequence length="394" mass="45041">MFCYHRRFVLSQDFGIAALGIILLPTVFVNPGFIMSDARKMHLVYWNTSNPLFRVNTPKDLRVSIDDQIAFICPNRVPPTNKVYWTTDVNFYKTCQQPVDHLSLIHLLVDCSQKPPAYHLLIDISVLINQLPSADVQDQTIIYFMADTALCKFKNMHMNVTVIIPERRHSIPEGRNIALADSASAAQDDTLHIPSPKPVLTDFGMSVNPRSSRFIGLLVAYILITLLVVYMVVCAVCFQPRKCLNLVGRGTNSEQVDSNHLPTPQTSTTTPPGFPRSIGSRRFQWNWFRSRNFTNQNTDVPLVLPRSNPHFSRSVNGERFLHYSINFLPETADTNVEDEANWALHRLCHHQHHHELSQQHQRPLIVNSPWDPRVNEPCYSPLPTIGIPLMRYDQ</sequence>
<feature type="transmembrane region" description="Helical" evidence="2">
    <location>
        <begin position="214"/>
        <end position="233"/>
    </location>
</feature>
<organism evidence="4 5">
    <name type="scientific">Hymenolepis diminuta</name>
    <name type="common">Rat tapeworm</name>
    <dbReference type="NCBI Taxonomy" id="6216"/>
    <lineage>
        <taxon>Eukaryota</taxon>
        <taxon>Metazoa</taxon>
        <taxon>Spiralia</taxon>
        <taxon>Lophotrochozoa</taxon>
        <taxon>Platyhelminthes</taxon>
        <taxon>Cestoda</taxon>
        <taxon>Eucestoda</taxon>
        <taxon>Cyclophyllidea</taxon>
        <taxon>Hymenolepididae</taxon>
        <taxon>Hymenolepis</taxon>
    </lineage>
</organism>
<feature type="compositionally biased region" description="Low complexity" evidence="1">
    <location>
        <begin position="262"/>
        <end position="271"/>
    </location>
</feature>
<keyword evidence="2" id="KW-0472">Membrane</keyword>
<evidence type="ECO:0000313" key="5">
    <source>
        <dbReference type="Proteomes" id="UP000321570"/>
    </source>
</evidence>
<dbReference type="InterPro" id="IPR001799">
    <property type="entry name" value="Ephrin_RBD"/>
</dbReference>
<dbReference type="Gene3D" id="2.60.40.420">
    <property type="entry name" value="Cupredoxins - blue copper proteins"/>
    <property type="match status" value="1"/>
</dbReference>
<feature type="region of interest" description="Disordered" evidence="1">
    <location>
        <begin position="252"/>
        <end position="275"/>
    </location>
</feature>
<evidence type="ECO:0000259" key="3">
    <source>
        <dbReference type="Pfam" id="PF00812"/>
    </source>
</evidence>
<proteinExistence type="predicted"/>
<dbReference type="InterPro" id="IPR008972">
    <property type="entry name" value="Cupredoxin"/>
</dbReference>
<keyword evidence="2" id="KW-0812">Transmembrane</keyword>
<evidence type="ECO:0000313" key="4">
    <source>
        <dbReference type="EMBL" id="VUZ53185.1"/>
    </source>
</evidence>
<keyword evidence="2" id="KW-1133">Transmembrane helix</keyword>
<feature type="domain" description="Ephrin RBD" evidence="3">
    <location>
        <begin position="39"/>
        <end position="97"/>
    </location>
</feature>
<feature type="transmembrane region" description="Helical" evidence="2">
    <location>
        <begin position="14"/>
        <end position="33"/>
    </location>
</feature>
<gene>
    <name evidence="4" type="ORF">WMSIL1_LOCUS11884</name>
</gene>
<dbReference type="AlphaFoldDB" id="A0A564Z136"/>
<dbReference type="GO" id="GO:0016020">
    <property type="term" value="C:membrane"/>
    <property type="evidence" value="ECO:0007669"/>
    <property type="project" value="InterPro"/>
</dbReference>
<keyword evidence="5" id="KW-1185">Reference proteome</keyword>
<accession>A0A564Z136</accession>
<name>A0A564Z136_HYMDI</name>
<dbReference type="Pfam" id="PF00812">
    <property type="entry name" value="Ephrin"/>
    <property type="match status" value="1"/>
</dbReference>
<evidence type="ECO:0000256" key="2">
    <source>
        <dbReference type="SAM" id="Phobius"/>
    </source>
</evidence>
<dbReference type="EMBL" id="CABIJS010000555">
    <property type="protein sequence ID" value="VUZ53185.1"/>
    <property type="molecule type" value="Genomic_DNA"/>
</dbReference>